<dbReference type="Pfam" id="PF00126">
    <property type="entry name" value="HTH_1"/>
    <property type="match status" value="1"/>
</dbReference>
<dbReference type="AlphaFoldDB" id="A0A918KJQ1"/>
<keyword evidence="7" id="KW-1185">Reference proteome</keyword>
<reference evidence="6" key="1">
    <citation type="journal article" date="2014" name="Int. J. Syst. Evol. Microbiol.">
        <title>Complete genome sequence of Corynebacterium casei LMG S-19264T (=DSM 44701T), isolated from a smear-ripened cheese.</title>
        <authorList>
            <consortium name="US DOE Joint Genome Institute (JGI-PGF)"/>
            <person name="Walter F."/>
            <person name="Albersmeier A."/>
            <person name="Kalinowski J."/>
            <person name="Ruckert C."/>
        </authorList>
    </citation>
    <scope>NUCLEOTIDE SEQUENCE</scope>
    <source>
        <strain evidence="6">KCTC 22169</strain>
    </source>
</reference>
<evidence type="ECO:0000256" key="1">
    <source>
        <dbReference type="ARBA" id="ARBA00009437"/>
    </source>
</evidence>
<evidence type="ECO:0000313" key="7">
    <source>
        <dbReference type="Proteomes" id="UP000626148"/>
    </source>
</evidence>
<accession>A0A918KJQ1</accession>
<dbReference type="Proteomes" id="UP000626148">
    <property type="component" value="Unassembled WGS sequence"/>
</dbReference>
<evidence type="ECO:0000256" key="2">
    <source>
        <dbReference type="ARBA" id="ARBA00023015"/>
    </source>
</evidence>
<proteinExistence type="inferred from homology"/>
<dbReference type="GO" id="GO:0003700">
    <property type="term" value="F:DNA-binding transcription factor activity"/>
    <property type="evidence" value="ECO:0007669"/>
    <property type="project" value="InterPro"/>
</dbReference>
<evidence type="ECO:0000256" key="3">
    <source>
        <dbReference type="ARBA" id="ARBA00023125"/>
    </source>
</evidence>
<evidence type="ECO:0000256" key="4">
    <source>
        <dbReference type="ARBA" id="ARBA00023163"/>
    </source>
</evidence>
<dbReference type="InterPro" id="IPR036390">
    <property type="entry name" value="WH_DNA-bd_sf"/>
</dbReference>
<organism evidence="6 7">
    <name type="scientific">Saccharospirillum salsuginis</name>
    <dbReference type="NCBI Taxonomy" id="418750"/>
    <lineage>
        <taxon>Bacteria</taxon>
        <taxon>Pseudomonadati</taxon>
        <taxon>Pseudomonadota</taxon>
        <taxon>Gammaproteobacteria</taxon>
        <taxon>Oceanospirillales</taxon>
        <taxon>Saccharospirillaceae</taxon>
        <taxon>Saccharospirillum</taxon>
    </lineage>
</organism>
<dbReference type="GO" id="GO:0006351">
    <property type="term" value="P:DNA-templated transcription"/>
    <property type="evidence" value="ECO:0007669"/>
    <property type="project" value="TreeGrafter"/>
</dbReference>
<evidence type="ECO:0000259" key="5">
    <source>
        <dbReference type="PROSITE" id="PS50931"/>
    </source>
</evidence>
<dbReference type="SUPFAM" id="SSF46785">
    <property type="entry name" value="Winged helix' DNA-binding domain"/>
    <property type="match status" value="1"/>
</dbReference>
<keyword evidence="4" id="KW-0804">Transcription</keyword>
<dbReference type="EMBL" id="BMXR01000010">
    <property type="protein sequence ID" value="GGX66039.1"/>
    <property type="molecule type" value="Genomic_DNA"/>
</dbReference>
<dbReference type="PROSITE" id="PS50931">
    <property type="entry name" value="HTH_LYSR"/>
    <property type="match status" value="1"/>
</dbReference>
<dbReference type="Pfam" id="PF03466">
    <property type="entry name" value="LysR_substrate"/>
    <property type="match status" value="1"/>
</dbReference>
<dbReference type="InterPro" id="IPR058163">
    <property type="entry name" value="LysR-type_TF_proteobact-type"/>
</dbReference>
<keyword evidence="2" id="KW-0805">Transcription regulation</keyword>
<name>A0A918KJQ1_9GAMM</name>
<dbReference type="RefSeq" id="WP_189611485.1">
    <property type="nucleotide sequence ID" value="NZ_BMXR01000010.1"/>
</dbReference>
<dbReference type="GO" id="GO:0043565">
    <property type="term" value="F:sequence-specific DNA binding"/>
    <property type="evidence" value="ECO:0007669"/>
    <property type="project" value="TreeGrafter"/>
</dbReference>
<evidence type="ECO:0000313" key="6">
    <source>
        <dbReference type="EMBL" id="GGX66039.1"/>
    </source>
</evidence>
<gene>
    <name evidence="6" type="primary">gcvA</name>
    <name evidence="6" type="ORF">GCM10007392_37090</name>
</gene>
<comment type="caution">
    <text evidence="6">The sequence shown here is derived from an EMBL/GenBank/DDBJ whole genome shotgun (WGS) entry which is preliminary data.</text>
</comment>
<dbReference type="PANTHER" id="PTHR30537">
    <property type="entry name" value="HTH-TYPE TRANSCRIPTIONAL REGULATOR"/>
    <property type="match status" value="1"/>
</dbReference>
<dbReference type="InterPro" id="IPR005119">
    <property type="entry name" value="LysR_subst-bd"/>
</dbReference>
<dbReference type="PRINTS" id="PR00039">
    <property type="entry name" value="HTHLYSR"/>
</dbReference>
<reference evidence="6" key="2">
    <citation type="submission" date="2020-09" db="EMBL/GenBank/DDBJ databases">
        <authorList>
            <person name="Sun Q."/>
            <person name="Kim S."/>
        </authorList>
    </citation>
    <scope>NUCLEOTIDE SEQUENCE</scope>
    <source>
        <strain evidence="6">KCTC 22169</strain>
    </source>
</reference>
<dbReference type="Gene3D" id="3.40.190.10">
    <property type="entry name" value="Periplasmic binding protein-like II"/>
    <property type="match status" value="2"/>
</dbReference>
<keyword evidence="3" id="KW-0238">DNA-binding</keyword>
<dbReference type="InterPro" id="IPR000847">
    <property type="entry name" value="LysR_HTH_N"/>
</dbReference>
<feature type="domain" description="HTH lysR-type" evidence="5">
    <location>
        <begin position="5"/>
        <end position="62"/>
    </location>
</feature>
<protein>
    <submittedName>
        <fullName evidence="6">Transcriptional regulator GcvA</fullName>
    </submittedName>
</protein>
<dbReference type="InterPro" id="IPR036388">
    <property type="entry name" value="WH-like_DNA-bd_sf"/>
</dbReference>
<dbReference type="SUPFAM" id="SSF53850">
    <property type="entry name" value="Periplasmic binding protein-like II"/>
    <property type="match status" value="1"/>
</dbReference>
<sequence length="291" mass="32698">MKRLPSLQTIQAFEASIRHGSFTRAAEELHLTHGAISRHVQKLEDWYGKALFERQGPRVRPTVAGEGLRQRLLDPLHGLYQALETPVRPRRDALYLSTLVSIAQTWILPNLDDFKQQCPNIDLTVATDYQVLSIPPASKVVALRFGQFDHRGLFAEKLLDESMVAVASPAWLARHGADPAHWPTEDMVVHTATPWPATLKTETGVTRLPLAQGARFNDAQLCLQAAAHGMGVAWTRSQMARTALERGDLVAIEPLRQQSDRSYWLVCREELIQDPTLVLFRRWIHDVIGGV</sequence>
<dbReference type="PANTHER" id="PTHR30537:SF79">
    <property type="entry name" value="TRANSCRIPTIONAL REGULATOR-RELATED"/>
    <property type="match status" value="1"/>
</dbReference>
<comment type="similarity">
    <text evidence="1">Belongs to the LysR transcriptional regulatory family.</text>
</comment>
<dbReference type="Gene3D" id="1.10.10.10">
    <property type="entry name" value="Winged helix-like DNA-binding domain superfamily/Winged helix DNA-binding domain"/>
    <property type="match status" value="1"/>
</dbReference>